<keyword evidence="15" id="KW-0325">Glycoprotein</keyword>
<keyword evidence="10" id="KW-0547">Nucleotide-binding</keyword>
<dbReference type="InterPro" id="IPR032675">
    <property type="entry name" value="LRR_dom_sf"/>
</dbReference>
<dbReference type="InterPro" id="IPR050647">
    <property type="entry name" value="Plant_LRR-RLKs"/>
</dbReference>
<feature type="transmembrane region" description="Helical" evidence="18">
    <location>
        <begin position="175"/>
        <end position="194"/>
    </location>
</feature>
<dbReference type="PANTHER" id="PTHR48056:SF34">
    <property type="entry name" value="LRR RECEPTOR-LIKE SERINE_THREONINE-PROTEIN KINASE ERL1"/>
    <property type="match status" value="1"/>
</dbReference>
<dbReference type="GO" id="GO:0004674">
    <property type="term" value="F:protein serine/threonine kinase activity"/>
    <property type="evidence" value="ECO:0007669"/>
    <property type="project" value="UniProtKB-KW"/>
</dbReference>
<evidence type="ECO:0000256" key="11">
    <source>
        <dbReference type="ARBA" id="ARBA00022777"/>
    </source>
</evidence>
<accession>A0A2N9IHX0</accession>
<reference evidence="20" key="1">
    <citation type="submission" date="2018-02" db="EMBL/GenBank/DDBJ databases">
        <authorList>
            <person name="Cohen D.B."/>
            <person name="Kent A.D."/>
        </authorList>
    </citation>
    <scope>NUCLEOTIDE SEQUENCE</scope>
</reference>
<keyword evidence="13 18" id="KW-1133">Transmembrane helix</keyword>
<evidence type="ECO:0000256" key="2">
    <source>
        <dbReference type="ARBA" id="ARBA00008684"/>
    </source>
</evidence>
<feature type="transmembrane region" description="Helical" evidence="18">
    <location>
        <begin position="215"/>
        <end position="232"/>
    </location>
</feature>
<keyword evidence="7 18" id="KW-0812">Transmembrane</keyword>
<dbReference type="InterPro" id="IPR013210">
    <property type="entry name" value="LRR_N_plant-typ"/>
</dbReference>
<dbReference type="PROSITE" id="PS00108">
    <property type="entry name" value="PROTEIN_KINASE_ST"/>
    <property type="match status" value="1"/>
</dbReference>
<dbReference type="EC" id="2.7.11.1" evidence="3"/>
<keyword evidence="6" id="KW-0808">Transferase</keyword>
<dbReference type="PROSITE" id="PS50011">
    <property type="entry name" value="PROTEIN_KINASE_DOM"/>
    <property type="match status" value="1"/>
</dbReference>
<evidence type="ECO:0000256" key="4">
    <source>
        <dbReference type="ARBA" id="ARBA00022527"/>
    </source>
</evidence>
<dbReference type="Gene3D" id="3.80.10.10">
    <property type="entry name" value="Ribonuclease Inhibitor"/>
    <property type="match status" value="4"/>
</dbReference>
<evidence type="ECO:0000259" key="19">
    <source>
        <dbReference type="PROSITE" id="PS50011"/>
    </source>
</evidence>
<dbReference type="EMBL" id="OIVN01005756">
    <property type="protein sequence ID" value="SPD23864.1"/>
    <property type="molecule type" value="Genomic_DNA"/>
</dbReference>
<keyword evidence="8" id="KW-0732">Signal</keyword>
<evidence type="ECO:0000256" key="15">
    <source>
        <dbReference type="ARBA" id="ARBA00023180"/>
    </source>
</evidence>
<dbReference type="InterPro" id="IPR055414">
    <property type="entry name" value="LRR_R13L4/SHOC2-like"/>
</dbReference>
<evidence type="ECO:0000256" key="3">
    <source>
        <dbReference type="ARBA" id="ARBA00012513"/>
    </source>
</evidence>
<proteinExistence type="inferred from homology"/>
<dbReference type="InterPro" id="IPR001611">
    <property type="entry name" value="Leu-rich_rpt"/>
</dbReference>
<dbReference type="SUPFAM" id="SSF56112">
    <property type="entry name" value="Protein kinase-like (PK-like)"/>
    <property type="match status" value="1"/>
</dbReference>
<comment type="subcellular location">
    <subcellularLocation>
        <location evidence="1">Membrane</location>
        <topology evidence="1">Single-pass membrane protein</topology>
    </subcellularLocation>
</comment>
<evidence type="ECO:0000256" key="7">
    <source>
        <dbReference type="ARBA" id="ARBA00022692"/>
    </source>
</evidence>
<dbReference type="SUPFAM" id="SSF52058">
    <property type="entry name" value="L domain-like"/>
    <property type="match status" value="1"/>
</dbReference>
<evidence type="ECO:0000256" key="6">
    <source>
        <dbReference type="ARBA" id="ARBA00022679"/>
    </source>
</evidence>
<evidence type="ECO:0000313" key="20">
    <source>
        <dbReference type="EMBL" id="SPD23864.1"/>
    </source>
</evidence>
<dbReference type="GO" id="GO:0016020">
    <property type="term" value="C:membrane"/>
    <property type="evidence" value="ECO:0007669"/>
    <property type="project" value="UniProtKB-SubCell"/>
</dbReference>
<keyword evidence="14 18" id="KW-0472">Membrane</keyword>
<dbReference type="FunFam" id="1.10.510.10:FF:001023">
    <property type="entry name" value="Os07g0541700 protein"/>
    <property type="match status" value="1"/>
</dbReference>
<comment type="catalytic activity">
    <reaction evidence="17">
        <text>L-seryl-[protein] + ATP = O-phospho-L-seryl-[protein] + ADP + H(+)</text>
        <dbReference type="Rhea" id="RHEA:17989"/>
        <dbReference type="Rhea" id="RHEA-COMP:9863"/>
        <dbReference type="Rhea" id="RHEA-COMP:11604"/>
        <dbReference type="ChEBI" id="CHEBI:15378"/>
        <dbReference type="ChEBI" id="CHEBI:29999"/>
        <dbReference type="ChEBI" id="CHEBI:30616"/>
        <dbReference type="ChEBI" id="CHEBI:83421"/>
        <dbReference type="ChEBI" id="CHEBI:456216"/>
        <dbReference type="EC" id="2.7.11.1"/>
    </reaction>
</comment>
<name>A0A2N9IHX0_FAGSY</name>
<dbReference type="InterPro" id="IPR000719">
    <property type="entry name" value="Prot_kinase_dom"/>
</dbReference>
<dbReference type="InterPro" id="IPR011009">
    <property type="entry name" value="Kinase-like_dom_sf"/>
</dbReference>
<dbReference type="SMART" id="SM00220">
    <property type="entry name" value="S_TKc"/>
    <property type="match status" value="1"/>
</dbReference>
<dbReference type="Gene3D" id="1.10.510.10">
    <property type="entry name" value="Transferase(Phosphotransferase) domain 1"/>
    <property type="match status" value="1"/>
</dbReference>
<dbReference type="InterPro" id="IPR008271">
    <property type="entry name" value="Ser/Thr_kinase_AS"/>
</dbReference>
<sequence>MATLLGLLASALVIRIYKKRKLGLDSTWELTPFQQLNFTESAILLGLTENNVISSSGSGKVYRVVVNSPHDIVAVKWIWNNRKLEQKLEKNFLQKKIKASTTSSSVHHVVLEWPKRLQIAVGAAQGLYYMHHGCSPPIVHRDVKSSNILLDSEFNAKIADFGLAKMLIKRGEGELATMSAMAGSFGYIAPIFALRNQKNQLNVQMTKTAPTFIQFSFYTFFLFFLFFTHAYSQLIDQEQTVLLKLKQHWQNPPALSHWNPLNSSHYCNWPEITCTNGSLTQLRLPNKNITGTFPPFICDLKNLTLFDLSNNNIFNEFPKALYNCSKLEDLDLSQNYFNGPIPLDIHRLSRLRRLNLGANSFSGNIPTSIGQLKELRTLQLFSCPFTGSFPPEIGNLSNLERLELAYNDTNWRNGGFGAFGFVKEQSERENPEQFVYAKEFKHCVSLQNQLSGEIPRVVEALNIDVIDLSENKLTGTIPDDFGRLRNMSGLSMFLNQLSGKIPDSIGRLPKLITLKLFSNNLSGTLPPDLGRFTGNIPSGLWTSSSLSVLMISNNSFMGELPQSVSTNLSRLQMSDNKFSGKIPDGVSSWRNLVVFEASNNLFTGTIPPQLTYLPRLTSLLLDQNQLSGSLPSDIISWKSLNTLNLSRKWNCWKYSRGIRLFARSY</sequence>
<protein>
    <recommendedName>
        <fullName evidence="3">non-specific serine/threonine protein kinase</fullName>
        <ecNumber evidence="3">2.7.11.1</ecNumber>
    </recommendedName>
</protein>
<keyword evidence="9" id="KW-0677">Repeat</keyword>
<evidence type="ECO:0000256" key="10">
    <source>
        <dbReference type="ARBA" id="ARBA00022741"/>
    </source>
</evidence>
<evidence type="ECO:0000256" key="18">
    <source>
        <dbReference type="SAM" id="Phobius"/>
    </source>
</evidence>
<dbReference type="GO" id="GO:0033612">
    <property type="term" value="F:receptor serine/threonine kinase binding"/>
    <property type="evidence" value="ECO:0007669"/>
    <property type="project" value="TreeGrafter"/>
</dbReference>
<evidence type="ECO:0000256" key="1">
    <source>
        <dbReference type="ARBA" id="ARBA00004167"/>
    </source>
</evidence>
<dbReference type="AlphaFoldDB" id="A0A2N9IHX0"/>
<feature type="domain" description="Protein kinase" evidence="19">
    <location>
        <begin position="1"/>
        <end position="297"/>
    </location>
</feature>
<evidence type="ECO:0000256" key="16">
    <source>
        <dbReference type="ARBA" id="ARBA00047899"/>
    </source>
</evidence>
<dbReference type="PANTHER" id="PTHR48056">
    <property type="entry name" value="LRR RECEPTOR-LIKE SERINE/THREONINE-PROTEIN KINASE-RELATED"/>
    <property type="match status" value="1"/>
</dbReference>
<dbReference type="SMART" id="SM00369">
    <property type="entry name" value="LRR_TYP"/>
    <property type="match status" value="4"/>
</dbReference>
<dbReference type="FunFam" id="3.80.10.10:FF:000824">
    <property type="entry name" value="Receptor-like protein kinase HSL1 isoform A"/>
    <property type="match status" value="1"/>
</dbReference>
<evidence type="ECO:0000256" key="13">
    <source>
        <dbReference type="ARBA" id="ARBA00022989"/>
    </source>
</evidence>
<evidence type="ECO:0000256" key="5">
    <source>
        <dbReference type="ARBA" id="ARBA00022614"/>
    </source>
</evidence>
<dbReference type="Pfam" id="PF23598">
    <property type="entry name" value="LRR_14"/>
    <property type="match status" value="1"/>
</dbReference>
<comment type="catalytic activity">
    <reaction evidence="16">
        <text>L-threonyl-[protein] + ATP = O-phospho-L-threonyl-[protein] + ADP + H(+)</text>
        <dbReference type="Rhea" id="RHEA:46608"/>
        <dbReference type="Rhea" id="RHEA-COMP:11060"/>
        <dbReference type="Rhea" id="RHEA-COMP:11605"/>
        <dbReference type="ChEBI" id="CHEBI:15378"/>
        <dbReference type="ChEBI" id="CHEBI:30013"/>
        <dbReference type="ChEBI" id="CHEBI:30616"/>
        <dbReference type="ChEBI" id="CHEBI:61977"/>
        <dbReference type="ChEBI" id="CHEBI:456216"/>
        <dbReference type="EC" id="2.7.11.1"/>
    </reaction>
</comment>
<organism evidence="20">
    <name type="scientific">Fagus sylvatica</name>
    <name type="common">Beechnut</name>
    <dbReference type="NCBI Taxonomy" id="28930"/>
    <lineage>
        <taxon>Eukaryota</taxon>
        <taxon>Viridiplantae</taxon>
        <taxon>Streptophyta</taxon>
        <taxon>Embryophyta</taxon>
        <taxon>Tracheophyta</taxon>
        <taxon>Spermatophyta</taxon>
        <taxon>Magnoliopsida</taxon>
        <taxon>eudicotyledons</taxon>
        <taxon>Gunneridae</taxon>
        <taxon>Pentapetalae</taxon>
        <taxon>rosids</taxon>
        <taxon>fabids</taxon>
        <taxon>Fagales</taxon>
        <taxon>Fagaceae</taxon>
        <taxon>Fagus</taxon>
    </lineage>
</organism>
<keyword evidence="12" id="KW-0067">ATP-binding</keyword>
<dbReference type="Pfam" id="PF00069">
    <property type="entry name" value="Pkinase"/>
    <property type="match status" value="1"/>
</dbReference>
<gene>
    <name evidence="20" type="ORF">FSB_LOCUS51746</name>
</gene>
<dbReference type="InterPro" id="IPR003591">
    <property type="entry name" value="Leu-rich_rpt_typical-subtyp"/>
</dbReference>
<dbReference type="FunFam" id="3.80.10.10:FF:000095">
    <property type="entry name" value="LRR receptor-like serine/threonine-protein kinase GSO1"/>
    <property type="match status" value="1"/>
</dbReference>
<dbReference type="GO" id="GO:0005524">
    <property type="term" value="F:ATP binding"/>
    <property type="evidence" value="ECO:0007669"/>
    <property type="project" value="UniProtKB-KW"/>
</dbReference>
<evidence type="ECO:0000256" key="8">
    <source>
        <dbReference type="ARBA" id="ARBA00022729"/>
    </source>
</evidence>
<keyword evidence="5" id="KW-0433">Leucine-rich repeat</keyword>
<keyword evidence="4" id="KW-0723">Serine/threonine-protein kinase</keyword>
<comment type="similarity">
    <text evidence="2">Belongs to the protein kinase superfamily. Ser/Thr protein kinase family.</text>
</comment>
<dbReference type="Pfam" id="PF08263">
    <property type="entry name" value="LRRNT_2"/>
    <property type="match status" value="1"/>
</dbReference>
<evidence type="ECO:0000256" key="14">
    <source>
        <dbReference type="ARBA" id="ARBA00023136"/>
    </source>
</evidence>
<keyword evidence="11" id="KW-0418">Kinase</keyword>
<evidence type="ECO:0000256" key="12">
    <source>
        <dbReference type="ARBA" id="ARBA00022840"/>
    </source>
</evidence>
<dbReference type="Pfam" id="PF00560">
    <property type="entry name" value="LRR_1"/>
    <property type="match status" value="1"/>
</dbReference>
<evidence type="ECO:0000256" key="9">
    <source>
        <dbReference type="ARBA" id="ARBA00022737"/>
    </source>
</evidence>
<evidence type="ECO:0000256" key="17">
    <source>
        <dbReference type="ARBA" id="ARBA00048679"/>
    </source>
</evidence>
<dbReference type="SUPFAM" id="SSF52047">
    <property type="entry name" value="RNI-like"/>
    <property type="match status" value="1"/>
</dbReference>